<organism evidence="2 3">
    <name type="scientific">Portunus trituberculatus</name>
    <name type="common">Swimming crab</name>
    <name type="synonym">Neptunus trituberculatus</name>
    <dbReference type="NCBI Taxonomy" id="210409"/>
    <lineage>
        <taxon>Eukaryota</taxon>
        <taxon>Metazoa</taxon>
        <taxon>Ecdysozoa</taxon>
        <taxon>Arthropoda</taxon>
        <taxon>Crustacea</taxon>
        <taxon>Multicrustacea</taxon>
        <taxon>Malacostraca</taxon>
        <taxon>Eumalacostraca</taxon>
        <taxon>Eucarida</taxon>
        <taxon>Decapoda</taxon>
        <taxon>Pleocyemata</taxon>
        <taxon>Brachyura</taxon>
        <taxon>Eubrachyura</taxon>
        <taxon>Portunoidea</taxon>
        <taxon>Portunidae</taxon>
        <taxon>Portuninae</taxon>
        <taxon>Portunus</taxon>
    </lineage>
</organism>
<gene>
    <name evidence="2" type="ORF">E2C01_072691</name>
</gene>
<evidence type="ECO:0000256" key="1">
    <source>
        <dbReference type="SAM" id="Phobius"/>
    </source>
</evidence>
<keyword evidence="1" id="KW-1133">Transmembrane helix</keyword>
<keyword evidence="1" id="KW-0472">Membrane</keyword>
<keyword evidence="1" id="KW-0812">Transmembrane</keyword>
<reference evidence="2 3" key="1">
    <citation type="submission" date="2019-05" db="EMBL/GenBank/DDBJ databases">
        <title>Another draft genome of Portunus trituberculatus and its Hox gene families provides insights of decapod evolution.</title>
        <authorList>
            <person name="Jeong J.-H."/>
            <person name="Song I."/>
            <person name="Kim S."/>
            <person name="Choi T."/>
            <person name="Kim D."/>
            <person name="Ryu S."/>
            <person name="Kim W."/>
        </authorList>
    </citation>
    <scope>NUCLEOTIDE SEQUENCE [LARGE SCALE GENOMIC DNA]</scope>
    <source>
        <tissue evidence="2">Muscle</tissue>
    </source>
</reference>
<accession>A0A5B7I8I8</accession>
<dbReference type="AlphaFoldDB" id="A0A5B7I8I8"/>
<dbReference type="EMBL" id="VSRR010047867">
    <property type="protein sequence ID" value="MPC78209.1"/>
    <property type="molecule type" value="Genomic_DNA"/>
</dbReference>
<evidence type="ECO:0000313" key="3">
    <source>
        <dbReference type="Proteomes" id="UP000324222"/>
    </source>
</evidence>
<sequence length="137" mass="16402">MSRATVPSYAVLLTRARLASVRSGHYKYIQHPSTKLLWVQFSDLPHIRDRCEKLNSLIYCQSLHDTTHTCRRRIPDKAEDLKLLGTLYNVERNAQNRFTFDHNCIHYLNYFKVHLLHFFFFYSDNFAYIFVFIPVVR</sequence>
<name>A0A5B7I8I8_PORTR</name>
<proteinExistence type="predicted"/>
<evidence type="ECO:0000313" key="2">
    <source>
        <dbReference type="EMBL" id="MPC78209.1"/>
    </source>
</evidence>
<keyword evidence="3" id="KW-1185">Reference proteome</keyword>
<comment type="caution">
    <text evidence="2">The sequence shown here is derived from an EMBL/GenBank/DDBJ whole genome shotgun (WGS) entry which is preliminary data.</text>
</comment>
<protein>
    <submittedName>
        <fullName evidence="2">Uncharacterized protein</fullName>
    </submittedName>
</protein>
<feature type="transmembrane region" description="Helical" evidence="1">
    <location>
        <begin position="115"/>
        <end position="136"/>
    </location>
</feature>
<dbReference type="Proteomes" id="UP000324222">
    <property type="component" value="Unassembled WGS sequence"/>
</dbReference>